<dbReference type="Gene3D" id="2.70.20.10">
    <property type="entry name" value="Topoisomerase I, domain 3"/>
    <property type="match status" value="1"/>
</dbReference>
<dbReference type="InterPro" id="IPR013497">
    <property type="entry name" value="Topo_IA_cen"/>
</dbReference>
<proteinExistence type="inferred from homology"/>
<dbReference type="Gene3D" id="1.10.443.10">
    <property type="entry name" value="Intergrase catalytic core"/>
    <property type="match status" value="1"/>
</dbReference>
<dbReference type="CDD" id="cd00254">
    <property type="entry name" value="LT-like"/>
    <property type="match status" value="1"/>
</dbReference>
<dbReference type="PROSITE" id="PS51898">
    <property type="entry name" value="TYR_RECOMBINASE"/>
    <property type="match status" value="1"/>
</dbReference>
<dbReference type="SUPFAM" id="SSF56349">
    <property type="entry name" value="DNA breaking-rejoining enzymes"/>
    <property type="match status" value="1"/>
</dbReference>
<evidence type="ECO:0000259" key="13">
    <source>
        <dbReference type="PROSITE" id="PS51898"/>
    </source>
</evidence>
<dbReference type="InterPro" id="IPR023346">
    <property type="entry name" value="Lysozyme-like_dom_sf"/>
</dbReference>
<feature type="transmembrane region" description="Helical" evidence="12">
    <location>
        <begin position="1258"/>
        <end position="1281"/>
    </location>
</feature>
<dbReference type="GO" id="GO:0046872">
    <property type="term" value="F:metal ion binding"/>
    <property type="evidence" value="ECO:0007669"/>
    <property type="project" value="UniProtKB-KW"/>
</dbReference>
<dbReference type="SUPFAM" id="SSF103088">
    <property type="entry name" value="OmpA-like"/>
    <property type="match status" value="1"/>
</dbReference>
<dbReference type="InterPro" id="IPR008258">
    <property type="entry name" value="Transglycosylase_SLT_dom_1"/>
</dbReference>
<dbReference type="Gene3D" id="1.10.530.10">
    <property type="match status" value="1"/>
</dbReference>
<keyword evidence="12" id="KW-0472">Membrane</keyword>
<keyword evidence="4" id="KW-0479">Metal-binding</keyword>
<sequence length="1576" mass="173188">MSNFFVGSGNLGAAPELRTVVVKGENRQVLNLRVFFDLHKKDAEGKWVQDEQASFWKTVSLWDARAERAAKILRKGARVRVEGQLKRQPWTDKNGEERQDEVLEAEEKSCHHLYQMMRMRKSGPTLFGAGRACFLLVLLVGGCANYRTPGNEKAAPIAQALQVQQRYVGGLLKFVTCSDDCEPVPKKILDTGEVRKQANFMPAGSGDSSTKAVALPVGLAKVSVTTTITPAPGVPAAQASRVSGPGKSTQKHVRQGLGWYVVYFEGLSDSLSPRAKAVIAEAVQDNHDYSQVVLLGGSSGSSAKNKVLIRDRTRAVKRTLMGLGVDKHRLLVRSAAHTDPTPNLGASLGLKLRGMKRRAGPEGMRRVELLFLKRTDAGIEKCNMSESIPNDSPAKEDVMPDPVLNEEAARVRCDWFLPSLNLTIKVEVDTRAERVWVEGKEGRDIAKHVGANSSGKGCLTGNGVAVTWCIGHLLEQAEPEAYLPETASKYWDLAVLPIIPPQWKMVVKPSVKEQFGSVKALLAKASEVVIATDADREGEVIAREVMQVCGYKGPVQRLWLGALDDASVKKALAKLLPGAKTLPMYYSGMGRSRADWLAGMNLTRALTKAFGAGGKDGVLSCGRVQTPTLGLIVRRERQILNFKPKTYYVLDAVFEMMNAVVPMGWQAPQAMLDKDGHLVQKAAVEQVANKVRNQAGRLVKVDIKPERELAPLLYSLGSLQQEASRRYGIKAQAVLDAAQALYEKHKATTYPRTDCEYLPESQKAEAPMVLEALGKTEPSMYPLVQLSIKNQSAKVRCFNDKQITAHHAIIPTTNPAVRVGEMSSIERKVYDLICRRYLAQFLGDYEYSKTVIEVECVDELFAATGKTPLKLGWKQAYQGLEQGDSKPKGRPSADDAEESGEDAHKNASIPSVKVGDQAINRKANVNAKQTKPPKRYTEGTLLAAMENIAKEIEDPRLKKIMQSKEKAGIGTDATRAEVIETLFRRDFIELDKKNLLPKPKGMQLIELIERIEPSLADPVLTAEWEDMLGQVEAGAIQLAEFEADIAQWLRTLIDSIKAKAESESRIAVKSARNPTGQGVDMAPKPTAYKCPKCASSLSQIGRKLECKAGGCGFGMWASASGKDIPAQDIEALLAGRETNLIEGMKSKEGKLFAARLKLDENDWKVKYAFENTRAQMPAQNSAGPAKSPVMLTGKETYLKVSFDDKDKVKALGARWSSERKAWYVPTGVDSKPFEQWILLGLLGAFLLATNTRVSKYGWLLFLLANVAMVAFAISVGANGLLLQQLGFTMLAAARATGLEPALIRAVAAVESRYNSQAKSPAGAAGVMQLMPGTGRMLGLDERGLYHPGANLYAGAQYLAQMHDLFDDWSLAIAAYNAGPGAVKKYGNRIPPYQETQNYVRSVFRFYALFKAAEVRAGEVDQEKIDVQVSTRELRGLVSDNPMGNIRLAKAQKRQAKQQLSQADIQNMLMTFDTKTALGMRNRAIVELMYASGIRVSELINLTLYSLKLTERHAHVVGKGGCARVVIFGEDAQRWLDSYLQHLPKKTPAKDKPSHFYLYFGVDGLRVAPFQRRHFGY</sequence>
<feature type="transmembrane region" description="Helical" evidence="12">
    <location>
        <begin position="1233"/>
        <end position="1251"/>
    </location>
</feature>
<dbReference type="SUPFAM" id="SSF50249">
    <property type="entry name" value="Nucleic acid-binding proteins"/>
    <property type="match status" value="1"/>
</dbReference>
<evidence type="ECO:0000313" key="16">
    <source>
        <dbReference type="Proteomes" id="UP000677054"/>
    </source>
</evidence>
<dbReference type="EC" id="5.6.2.1" evidence="3"/>
<feature type="compositionally biased region" description="Basic and acidic residues" evidence="11">
    <location>
        <begin position="883"/>
        <end position="893"/>
    </location>
</feature>
<dbReference type="InterPro" id="IPR023405">
    <property type="entry name" value="Topo_IA_core_domain"/>
</dbReference>
<dbReference type="SUPFAM" id="SSF53955">
    <property type="entry name" value="Lysozyme-like"/>
    <property type="match status" value="1"/>
</dbReference>
<dbReference type="OrthoDB" id="8300035at2759"/>
<dbReference type="Gene3D" id="3.30.1330.60">
    <property type="entry name" value="OmpA-like domain"/>
    <property type="match status" value="1"/>
</dbReference>
<keyword evidence="6" id="KW-0799">Topoisomerase</keyword>
<dbReference type="CDD" id="cd04496">
    <property type="entry name" value="SSB_OBF"/>
    <property type="match status" value="1"/>
</dbReference>
<feature type="domain" description="Tyr recombinase" evidence="13">
    <location>
        <begin position="1454"/>
        <end position="1576"/>
    </location>
</feature>
<keyword evidence="9" id="KW-0413">Isomerase</keyword>
<dbReference type="InterPro" id="IPR005738">
    <property type="entry name" value="TopoIII"/>
</dbReference>
<comment type="similarity">
    <text evidence="2">Belongs to the type IA topoisomerase family.</text>
</comment>
<reference evidence="15" key="1">
    <citation type="submission" date="2020-11" db="EMBL/GenBank/DDBJ databases">
        <authorList>
            <person name="Tran Van P."/>
        </authorList>
    </citation>
    <scope>NUCLEOTIDE SEQUENCE</scope>
</reference>
<dbReference type="InterPro" id="IPR023406">
    <property type="entry name" value="Topo_IA_AS"/>
</dbReference>
<dbReference type="GO" id="GO:0006265">
    <property type="term" value="P:DNA topological change"/>
    <property type="evidence" value="ECO:0007669"/>
    <property type="project" value="InterPro"/>
</dbReference>
<evidence type="ECO:0000256" key="6">
    <source>
        <dbReference type="ARBA" id="ARBA00023029"/>
    </source>
</evidence>
<dbReference type="Gene3D" id="1.10.290.10">
    <property type="entry name" value="Topoisomerase I, domain 4"/>
    <property type="match status" value="1"/>
</dbReference>
<dbReference type="Pfam" id="PF00436">
    <property type="entry name" value="SSB"/>
    <property type="match status" value="1"/>
</dbReference>
<dbReference type="SMART" id="SM00437">
    <property type="entry name" value="TOP1Ac"/>
    <property type="match status" value="1"/>
</dbReference>
<dbReference type="EMBL" id="LR904235">
    <property type="protein sequence ID" value="CAD7252683.1"/>
    <property type="molecule type" value="Genomic_DNA"/>
</dbReference>
<dbReference type="InterPro" id="IPR034144">
    <property type="entry name" value="TOPRIM_TopoIII"/>
</dbReference>
<dbReference type="Pfam" id="PF01464">
    <property type="entry name" value="SLT"/>
    <property type="match status" value="1"/>
</dbReference>
<dbReference type="EMBL" id="CAJPEV010004718">
    <property type="protein sequence ID" value="CAG0902206.1"/>
    <property type="molecule type" value="Genomic_DNA"/>
</dbReference>
<evidence type="ECO:0000259" key="14">
    <source>
        <dbReference type="PROSITE" id="PS52039"/>
    </source>
</evidence>
<dbReference type="InterPro" id="IPR006171">
    <property type="entry name" value="TOPRIM_dom"/>
</dbReference>
<dbReference type="InterPro" id="IPR000380">
    <property type="entry name" value="Topo_IA"/>
</dbReference>
<gene>
    <name evidence="15" type="ORF">DSTB1V02_LOCUS12439</name>
</gene>
<keyword evidence="7 10" id="KW-0238">DNA-binding</keyword>
<evidence type="ECO:0000256" key="5">
    <source>
        <dbReference type="ARBA" id="ARBA00022842"/>
    </source>
</evidence>
<dbReference type="PROSITE" id="PS50935">
    <property type="entry name" value="SSB"/>
    <property type="match status" value="1"/>
</dbReference>
<dbReference type="NCBIfam" id="TIGR01056">
    <property type="entry name" value="topB"/>
    <property type="match status" value="1"/>
</dbReference>
<dbReference type="PANTHER" id="PTHR11390:SF21">
    <property type="entry name" value="DNA TOPOISOMERASE 3-ALPHA"/>
    <property type="match status" value="1"/>
</dbReference>
<dbReference type="InterPro" id="IPR036737">
    <property type="entry name" value="OmpA-like_sf"/>
</dbReference>
<dbReference type="InterPro" id="IPR013762">
    <property type="entry name" value="Integrase-like_cat_sf"/>
</dbReference>
<keyword evidence="12" id="KW-1133">Transmembrane helix</keyword>
<name>A0A7R9FSA0_9CRUS</name>
<feature type="region of interest" description="Disordered" evidence="11">
    <location>
        <begin position="880"/>
        <end position="913"/>
    </location>
</feature>
<dbReference type="Gene3D" id="2.40.50.140">
    <property type="entry name" value="Nucleic acid-binding proteins"/>
    <property type="match status" value="1"/>
</dbReference>
<dbReference type="InterPro" id="IPR000424">
    <property type="entry name" value="Primosome_PriB/ssb"/>
</dbReference>
<dbReference type="GO" id="GO:0015074">
    <property type="term" value="P:DNA integration"/>
    <property type="evidence" value="ECO:0007669"/>
    <property type="project" value="InterPro"/>
</dbReference>
<evidence type="ECO:0000313" key="15">
    <source>
        <dbReference type="EMBL" id="CAD7252683.1"/>
    </source>
</evidence>
<dbReference type="InterPro" id="IPR012340">
    <property type="entry name" value="NA-bd_OB-fold"/>
</dbReference>
<dbReference type="SUPFAM" id="SSF56712">
    <property type="entry name" value="Prokaryotic type I DNA topoisomerase"/>
    <property type="match status" value="1"/>
</dbReference>
<evidence type="ECO:0000256" key="12">
    <source>
        <dbReference type="SAM" id="Phobius"/>
    </source>
</evidence>
<accession>A0A7R9FSA0</accession>
<protein>
    <recommendedName>
        <fullName evidence="3">DNA topoisomerase</fullName>
        <ecNumber evidence="3">5.6.2.1</ecNumber>
    </recommendedName>
</protein>
<keyword evidence="8" id="KW-0233">DNA recombination</keyword>
<keyword evidence="12" id="KW-0812">Transmembrane</keyword>
<dbReference type="GO" id="GO:0003697">
    <property type="term" value="F:single-stranded DNA binding"/>
    <property type="evidence" value="ECO:0007669"/>
    <property type="project" value="InterPro"/>
</dbReference>
<dbReference type="InterPro" id="IPR011010">
    <property type="entry name" value="DNA_brk_join_enz"/>
</dbReference>
<evidence type="ECO:0000256" key="4">
    <source>
        <dbReference type="ARBA" id="ARBA00022723"/>
    </source>
</evidence>
<dbReference type="Gene3D" id="1.10.460.10">
    <property type="entry name" value="Topoisomerase I, domain 2"/>
    <property type="match status" value="1"/>
</dbReference>
<dbReference type="Pfam" id="PF01751">
    <property type="entry name" value="Toprim"/>
    <property type="match status" value="1"/>
</dbReference>
<keyword evidence="5" id="KW-0460">Magnesium</keyword>
<evidence type="ECO:0000256" key="11">
    <source>
        <dbReference type="SAM" id="MobiDB-lite"/>
    </source>
</evidence>
<dbReference type="InterPro" id="IPR013824">
    <property type="entry name" value="Topo_IA_cen_sub1"/>
</dbReference>
<dbReference type="GO" id="GO:0006281">
    <property type="term" value="P:DNA repair"/>
    <property type="evidence" value="ECO:0007669"/>
    <property type="project" value="TreeGrafter"/>
</dbReference>
<dbReference type="PRINTS" id="PR00417">
    <property type="entry name" value="PRTPISMRASEI"/>
</dbReference>
<dbReference type="Gene3D" id="3.40.50.140">
    <property type="match status" value="1"/>
</dbReference>
<dbReference type="Pfam" id="PF01131">
    <property type="entry name" value="Topoisom_bac"/>
    <property type="match status" value="1"/>
</dbReference>
<dbReference type="Pfam" id="PF13342">
    <property type="entry name" value="Toprim_Crpt"/>
    <property type="match status" value="1"/>
</dbReference>
<keyword evidence="16" id="KW-1185">Reference proteome</keyword>
<evidence type="ECO:0000256" key="1">
    <source>
        <dbReference type="ARBA" id="ARBA00000213"/>
    </source>
</evidence>
<evidence type="ECO:0000256" key="3">
    <source>
        <dbReference type="ARBA" id="ARBA00012891"/>
    </source>
</evidence>
<dbReference type="InterPro" id="IPR013825">
    <property type="entry name" value="Topo_IA_cen_sub2"/>
</dbReference>
<dbReference type="InterPro" id="IPR003602">
    <property type="entry name" value="Topo_IA_DNA-bd_dom"/>
</dbReference>
<dbReference type="GO" id="GO:0003917">
    <property type="term" value="F:DNA topoisomerase type I (single strand cut, ATP-independent) activity"/>
    <property type="evidence" value="ECO:0007669"/>
    <property type="project" value="UniProtKB-EC"/>
</dbReference>
<organism evidence="15">
    <name type="scientific">Darwinula stevensoni</name>
    <dbReference type="NCBI Taxonomy" id="69355"/>
    <lineage>
        <taxon>Eukaryota</taxon>
        <taxon>Metazoa</taxon>
        <taxon>Ecdysozoa</taxon>
        <taxon>Arthropoda</taxon>
        <taxon>Crustacea</taxon>
        <taxon>Oligostraca</taxon>
        <taxon>Ostracoda</taxon>
        <taxon>Podocopa</taxon>
        <taxon>Podocopida</taxon>
        <taxon>Darwinulocopina</taxon>
        <taxon>Darwinuloidea</taxon>
        <taxon>Darwinulidae</taxon>
        <taxon>Darwinula</taxon>
    </lineage>
</organism>
<dbReference type="Pfam" id="PF00589">
    <property type="entry name" value="Phage_integrase"/>
    <property type="match status" value="1"/>
</dbReference>
<dbReference type="InterPro" id="IPR002104">
    <property type="entry name" value="Integrase_catalytic"/>
</dbReference>
<dbReference type="SMART" id="SM00493">
    <property type="entry name" value="TOPRIM"/>
    <property type="match status" value="1"/>
</dbReference>
<evidence type="ECO:0000256" key="10">
    <source>
        <dbReference type="PROSITE-ProRule" id="PRU00252"/>
    </source>
</evidence>
<dbReference type="InterPro" id="IPR043764">
    <property type="entry name" value="DUF5710"/>
</dbReference>
<dbReference type="Pfam" id="PF18974">
    <property type="entry name" value="DUF5710"/>
    <property type="match status" value="1"/>
</dbReference>
<dbReference type="CDD" id="cd00186">
    <property type="entry name" value="TOP1Ac"/>
    <property type="match status" value="1"/>
</dbReference>
<dbReference type="InterPro" id="IPR013826">
    <property type="entry name" value="Topo_IA_cen_sub3"/>
</dbReference>
<dbReference type="PANTHER" id="PTHR11390">
    <property type="entry name" value="PROKARYOTIC DNA TOPOISOMERASE"/>
    <property type="match status" value="1"/>
</dbReference>
<dbReference type="PROSITE" id="PS52039">
    <property type="entry name" value="TOPO_IA_2"/>
    <property type="match status" value="1"/>
</dbReference>
<dbReference type="InterPro" id="IPR025589">
    <property type="entry name" value="Toprim_C_rpt"/>
</dbReference>
<feature type="domain" description="Topo IA-type catalytic" evidence="14">
    <location>
        <begin position="581"/>
        <end position="1053"/>
    </location>
</feature>
<dbReference type="CDD" id="cd03362">
    <property type="entry name" value="TOPRIM_TopoIA_TopoIII"/>
    <property type="match status" value="1"/>
</dbReference>
<dbReference type="NCBIfam" id="NF006039">
    <property type="entry name" value="PRK08182.1"/>
    <property type="match status" value="1"/>
</dbReference>
<comment type="catalytic activity">
    <reaction evidence="1">
        <text>ATP-independent breakage of single-stranded DNA, followed by passage and rejoining.</text>
        <dbReference type="EC" id="5.6.2.1"/>
    </reaction>
</comment>
<dbReference type="PROSITE" id="PS00396">
    <property type="entry name" value="TOPO_IA_1"/>
    <property type="match status" value="1"/>
</dbReference>
<evidence type="ECO:0000256" key="8">
    <source>
        <dbReference type="ARBA" id="ARBA00023172"/>
    </source>
</evidence>
<dbReference type="GO" id="GO:0006310">
    <property type="term" value="P:DNA recombination"/>
    <property type="evidence" value="ECO:0007669"/>
    <property type="project" value="UniProtKB-KW"/>
</dbReference>
<dbReference type="InterPro" id="IPR003601">
    <property type="entry name" value="Topo_IA_2"/>
</dbReference>
<dbReference type="NCBIfam" id="NF005829">
    <property type="entry name" value="PRK07726.1"/>
    <property type="match status" value="1"/>
</dbReference>
<dbReference type="SMART" id="SM00436">
    <property type="entry name" value="TOP1Bc"/>
    <property type="match status" value="1"/>
</dbReference>
<evidence type="ECO:0000256" key="7">
    <source>
        <dbReference type="ARBA" id="ARBA00023125"/>
    </source>
</evidence>
<evidence type="ECO:0000256" key="9">
    <source>
        <dbReference type="ARBA" id="ARBA00023235"/>
    </source>
</evidence>
<dbReference type="Proteomes" id="UP000677054">
    <property type="component" value="Unassembled WGS sequence"/>
</dbReference>
<evidence type="ECO:0000256" key="2">
    <source>
        <dbReference type="ARBA" id="ARBA00009446"/>
    </source>
</evidence>